<keyword evidence="2" id="KW-1185">Reference proteome</keyword>
<sequence>MAIHAWKILRRLNEGTKIFLAKAPSTTRIVYRTKIDHLFSEDYINTHLGLRKTENKFALIVTSLLVVQEDKLEALFLQLMMETTNLNSSLDLRRKNLSG</sequence>
<dbReference type="RefSeq" id="XP_024579990.1">
    <property type="nucleotide sequence ID" value="XM_024729632.1"/>
</dbReference>
<organism evidence="1 2">
    <name type="scientific">Plasmopara halstedii</name>
    <name type="common">Downy mildew of sunflower</name>
    <dbReference type="NCBI Taxonomy" id="4781"/>
    <lineage>
        <taxon>Eukaryota</taxon>
        <taxon>Sar</taxon>
        <taxon>Stramenopiles</taxon>
        <taxon>Oomycota</taxon>
        <taxon>Peronosporomycetes</taxon>
        <taxon>Peronosporales</taxon>
        <taxon>Peronosporaceae</taxon>
        <taxon>Plasmopara</taxon>
    </lineage>
</organism>
<dbReference type="Proteomes" id="UP000054928">
    <property type="component" value="Unassembled WGS sequence"/>
</dbReference>
<evidence type="ECO:0000313" key="2">
    <source>
        <dbReference type="Proteomes" id="UP000054928"/>
    </source>
</evidence>
<name>A0A0P1AQG8_PLAHL</name>
<reference evidence="2" key="1">
    <citation type="submission" date="2014-09" db="EMBL/GenBank/DDBJ databases">
        <authorList>
            <person name="Sharma Rahul"/>
            <person name="Thines Marco"/>
        </authorList>
    </citation>
    <scope>NUCLEOTIDE SEQUENCE [LARGE SCALE GENOMIC DNA]</scope>
</reference>
<evidence type="ECO:0000313" key="1">
    <source>
        <dbReference type="EMBL" id="CEG43621.1"/>
    </source>
</evidence>
<proteinExistence type="predicted"/>
<dbReference type="EMBL" id="CCYD01000667">
    <property type="protein sequence ID" value="CEG43621.1"/>
    <property type="molecule type" value="Genomic_DNA"/>
</dbReference>
<dbReference type="AlphaFoldDB" id="A0A0P1AQG8"/>
<protein>
    <submittedName>
        <fullName evidence="1">Uncharacterized protein</fullName>
    </submittedName>
</protein>
<dbReference type="GeneID" id="36408867"/>
<accession>A0A0P1AQG8</accession>